<organism evidence="9 10">
    <name type="scientific">Methylobacterium longum</name>
    <dbReference type="NCBI Taxonomy" id="767694"/>
    <lineage>
        <taxon>Bacteria</taxon>
        <taxon>Pseudomonadati</taxon>
        <taxon>Pseudomonadota</taxon>
        <taxon>Alphaproteobacteria</taxon>
        <taxon>Hyphomicrobiales</taxon>
        <taxon>Methylobacteriaceae</taxon>
        <taxon>Methylobacterium</taxon>
    </lineage>
</organism>
<dbReference type="InterPro" id="IPR006059">
    <property type="entry name" value="SBP"/>
</dbReference>
<protein>
    <recommendedName>
        <fullName evidence="4">sn-glycerol-3-phosphate-binding periplasmic protein UgpB</fullName>
    </recommendedName>
</protein>
<sequence>MSGATQPSPHGVGRLRRRIAGALAGLILTLRPLPAAALTELQFWHALDGPNGELVTRIAETFNASQPDYRVVPVYKGSYAETISSGITAYRTGAAPHLLQVFEVGNGTMAAAIGAVRPVATVMREAGLSARPEDFLPVVATNYLDAEGGMLSLPFNVSSTVMWINRDRLRQAGLDAKRLPATWPEVFEAARRIKAADGKRCALSSAWPTWVHLEQLSVWHDRPLATRSNGLDGYDAELVFNGPLQVRHLQNLVDLKRAGVFEYNDRVNRGEGRFVSGDCAIFLTSSSLYGKVSTAARFDWTVAPMPFYPDLVAEPQNAILGGGSLYVMQGKTPDEYRGVARFLAFLMEGRQQAALYRNTGYIPTTRGAYADAVAEGFFERHPQLHVAVQELTRRPPTRNTAGLRLGNMLQIRDLWAEELEAALNGAKSPQEALDDAVARGNQVLRVFQQRTKK</sequence>
<keyword evidence="5" id="KW-0813">Transport</keyword>
<evidence type="ECO:0000256" key="5">
    <source>
        <dbReference type="ARBA" id="ARBA00022448"/>
    </source>
</evidence>
<evidence type="ECO:0000256" key="2">
    <source>
        <dbReference type="ARBA" id="ARBA00008520"/>
    </source>
</evidence>
<evidence type="ECO:0000256" key="7">
    <source>
        <dbReference type="ARBA" id="ARBA00022764"/>
    </source>
</evidence>
<keyword evidence="10" id="KW-1185">Reference proteome</keyword>
<comment type="function">
    <text evidence="8">Part of the ABC transporter complex UgpBAEC involved in sn-glycerol-3-phosphate (G3P) import. Binds G3P.</text>
</comment>
<dbReference type="InterPro" id="IPR050490">
    <property type="entry name" value="Bact_solute-bd_prot1"/>
</dbReference>
<evidence type="ECO:0000313" key="10">
    <source>
        <dbReference type="Proteomes" id="UP001244297"/>
    </source>
</evidence>
<dbReference type="Pfam" id="PF13416">
    <property type="entry name" value="SBP_bac_8"/>
    <property type="match status" value="1"/>
</dbReference>
<comment type="subunit">
    <text evidence="3">The complex is composed of two ATP-binding proteins (UgpC), two transmembrane proteins (UgpA and UgpE) and a solute-binding protein (UgpB).</text>
</comment>
<dbReference type="NCBIfam" id="NF008211">
    <property type="entry name" value="PRK10974.1"/>
    <property type="match status" value="1"/>
</dbReference>
<dbReference type="EMBL" id="JAUFPT010000062">
    <property type="protein sequence ID" value="MDN3572922.1"/>
    <property type="molecule type" value="Genomic_DNA"/>
</dbReference>
<dbReference type="Proteomes" id="UP001244297">
    <property type="component" value="Unassembled WGS sequence"/>
</dbReference>
<name>A0ABT8ATB5_9HYPH</name>
<keyword evidence="7" id="KW-0574">Periplasm</keyword>
<evidence type="ECO:0000256" key="1">
    <source>
        <dbReference type="ARBA" id="ARBA00004418"/>
    </source>
</evidence>
<evidence type="ECO:0000256" key="3">
    <source>
        <dbReference type="ARBA" id="ARBA00011557"/>
    </source>
</evidence>
<comment type="similarity">
    <text evidence="2">Belongs to the bacterial solute-binding protein 1 family.</text>
</comment>
<gene>
    <name evidence="9" type="primary">ugpB</name>
    <name evidence="9" type="ORF">QWZ18_20120</name>
</gene>
<evidence type="ECO:0000256" key="8">
    <source>
        <dbReference type="ARBA" id="ARBA00034473"/>
    </source>
</evidence>
<dbReference type="PANTHER" id="PTHR43649:SF31">
    <property type="entry name" value="SN-GLYCEROL-3-PHOSPHATE-BINDING PERIPLASMIC PROTEIN UGPB"/>
    <property type="match status" value="1"/>
</dbReference>
<keyword evidence="6" id="KW-0732">Signal</keyword>
<comment type="caution">
    <text evidence="9">The sequence shown here is derived from an EMBL/GenBank/DDBJ whole genome shotgun (WGS) entry which is preliminary data.</text>
</comment>
<reference evidence="10" key="1">
    <citation type="journal article" date="2019" name="Int. J. Syst. Evol. Microbiol.">
        <title>The Global Catalogue of Microorganisms (GCM) 10K type strain sequencing project: providing services to taxonomists for standard genome sequencing and annotation.</title>
        <authorList>
            <consortium name="The Broad Institute Genomics Platform"/>
            <consortium name="The Broad Institute Genome Sequencing Center for Infectious Disease"/>
            <person name="Wu L."/>
            <person name="Ma J."/>
        </authorList>
    </citation>
    <scope>NUCLEOTIDE SEQUENCE [LARGE SCALE GENOMIC DNA]</scope>
    <source>
        <strain evidence="10">CECT 7806</strain>
    </source>
</reference>
<comment type="subcellular location">
    <subcellularLocation>
        <location evidence="1">Periplasm</location>
    </subcellularLocation>
</comment>
<dbReference type="CDD" id="cd14748">
    <property type="entry name" value="PBP2_UgpB"/>
    <property type="match status" value="1"/>
</dbReference>
<dbReference type="PANTHER" id="PTHR43649">
    <property type="entry name" value="ARABINOSE-BINDING PROTEIN-RELATED"/>
    <property type="match status" value="1"/>
</dbReference>
<proteinExistence type="inferred from homology"/>
<dbReference type="SUPFAM" id="SSF53850">
    <property type="entry name" value="Periplasmic binding protein-like II"/>
    <property type="match status" value="1"/>
</dbReference>
<dbReference type="RefSeq" id="WP_238285722.1">
    <property type="nucleotide sequence ID" value="NZ_BPQS01000004.1"/>
</dbReference>
<evidence type="ECO:0000256" key="6">
    <source>
        <dbReference type="ARBA" id="ARBA00022729"/>
    </source>
</evidence>
<dbReference type="Gene3D" id="3.40.190.10">
    <property type="entry name" value="Periplasmic binding protein-like II"/>
    <property type="match status" value="2"/>
</dbReference>
<evidence type="ECO:0000313" key="9">
    <source>
        <dbReference type="EMBL" id="MDN3572922.1"/>
    </source>
</evidence>
<accession>A0ABT8ATB5</accession>
<evidence type="ECO:0000256" key="4">
    <source>
        <dbReference type="ARBA" id="ARBA00017470"/>
    </source>
</evidence>